<dbReference type="GO" id="GO:0032259">
    <property type="term" value="P:methylation"/>
    <property type="evidence" value="ECO:0007669"/>
    <property type="project" value="UniProtKB-KW"/>
</dbReference>
<name>A0A414YBJ7_9BACE</name>
<dbReference type="SUPFAM" id="SSF53335">
    <property type="entry name" value="S-adenosyl-L-methionine-dependent methyltransferases"/>
    <property type="match status" value="1"/>
</dbReference>
<keyword evidence="3 11" id="KW-0489">Methyltransferase</keyword>
<dbReference type="RefSeq" id="WP_122295990.1">
    <property type="nucleotide sequence ID" value="NZ_CAXSLD010000067.1"/>
</dbReference>
<dbReference type="Proteomes" id="UP000283512">
    <property type="component" value="Unassembled WGS sequence"/>
</dbReference>
<evidence type="ECO:0000256" key="5">
    <source>
        <dbReference type="ARBA" id="ARBA00022691"/>
    </source>
</evidence>
<comment type="similarity">
    <text evidence="1">Belongs to the N(4)/N(6)-methyltransferase family.</text>
</comment>
<dbReference type="PANTHER" id="PTHR42933:SF3">
    <property type="entry name" value="TYPE I RESTRICTION ENZYME MJAVIII METHYLASE SUBUNIT"/>
    <property type="match status" value="1"/>
</dbReference>
<dbReference type="EC" id="2.1.1.72" evidence="2"/>
<dbReference type="GO" id="GO:0009007">
    <property type="term" value="F:site-specific DNA-methyltransferase (adenine-specific) activity"/>
    <property type="evidence" value="ECO:0007669"/>
    <property type="project" value="UniProtKB-EC"/>
</dbReference>
<evidence type="ECO:0000256" key="1">
    <source>
        <dbReference type="ARBA" id="ARBA00006594"/>
    </source>
</evidence>
<evidence type="ECO:0000313" key="12">
    <source>
        <dbReference type="Proteomes" id="UP000283512"/>
    </source>
</evidence>
<evidence type="ECO:0000256" key="3">
    <source>
        <dbReference type="ARBA" id="ARBA00022603"/>
    </source>
</evidence>
<evidence type="ECO:0000256" key="8">
    <source>
        <dbReference type="SAM" id="MobiDB-lite"/>
    </source>
</evidence>
<dbReference type="GO" id="GO:0003677">
    <property type="term" value="F:DNA binding"/>
    <property type="evidence" value="ECO:0007669"/>
    <property type="project" value="InterPro"/>
</dbReference>
<proteinExistence type="inferred from homology"/>
<evidence type="ECO:0000313" key="10">
    <source>
        <dbReference type="EMBL" id="RHH83290.1"/>
    </source>
</evidence>
<dbReference type="GO" id="GO:0009307">
    <property type="term" value="P:DNA restriction-modification system"/>
    <property type="evidence" value="ECO:0007669"/>
    <property type="project" value="UniProtKB-KW"/>
</dbReference>
<keyword evidence="6" id="KW-0680">Restriction system</keyword>
<organism evidence="11 12">
    <name type="scientific">Bacteroides caccae</name>
    <dbReference type="NCBI Taxonomy" id="47678"/>
    <lineage>
        <taxon>Bacteria</taxon>
        <taxon>Pseudomonadati</taxon>
        <taxon>Bacteroidota</taxon>
        <taxon>Bacteroidia</taxon>
        <taxon>Bacteroidales</taxon>
        <taxon>Bacteroidaceae</taxon>
        <taxon>Bacteroides</taxon>
    </lineage>
</organism>
<dbReference type="Gene3D" id="3.40.50.150">
    <property type="entry name" value="Vaccinia Virus protein VP39"/>
    <property type="match status" value="1"/>
</dbReference>
<dbReference type="PRINTS" id="PR00507">
    <property type="entry name" value="N12N6MTFRASE"/>
</dbReference>
<accession>A0A414YBJ7</accession>
<evidence type="ECO:0000259" key="9">
    <source>
        <dbReference type="Pfam" id="PF02384"/>
    </source>
</evidence>
<feature type="compositionally biased region" description="Basic and acidic residues" evidence="8">
    <location>
        <begin position="258"/>
        <end position="272"/>
    </location>
</feature>
<keyword evidence="5" id="KW-0949">S-adenosyl-L-methionine</keyword>
<dbReference type="GO" id="GO:0008170">
    <property type="term" value="F:N-methyltransferase activity"/>
    <property type="evidence" value="ECO:0007669"/>
    <property type="project" value="InterPro"/>
</dbReference>
<evidence type="ECO:0000256" key="4">
    <source>
        <dbReference type="ARBA" id="ARBA00022679"/>
    </source>
</evidence>
<sequence length="272" mass="31022">MAKYETPPPVRPLEKLITDFSYTNGLDPVNVFNDFLTYIIHGFSPGAPPLQNWKYKRLQNMKFMEMLTGWVRLMASRIKDDTSWYDPFGDLYMALVSKSTQQSQGQFFTPVHICNLMVLCTQTEEKKTGQRIGDPTCGSGRLLLAYHARNPGNYLIGEDINRTCCLMTVCNMLIHGYVGEVICHDSLNPGNFVDGWKVNPMLAWTGIPTIKRMNMEEYRAGRNLPASPYIIRKTMSAGGRKRKADSPPPLQTFSRCNNDIKYDTKPDHQHEK</sequence>
<dbReference type="AlphaFoldDB" id="A0A414YBJ7"/>
<feature type="region of interest" description="Disordered" evidence="8">
    <location>
        <begin position="236"/>
        <end position="272"/>
    </location>
</feature>
<gene>
    <name evidence="11" type="ORF">DW190_22655</name>
    <name evidence="10" type="ORF">DW190_22960</name>
</gene>
<dbReference type="Pfam" id="PF02384">
    <property type="entry name" value="N6_Mtase"/>
    <property type="match status" value="1"/>
</dbReference>
<evidence type="ECO:0000256" key="7">
    <source>
        <dbReference type="ARBA" id="ARBA00047942"/>
    </source>
</evidence>
<dbReference type="InterPro" id="IPR051537">
    <property type="entry name" value="DNA_Adenine_Mtase"/>
</dbReference>
<dbReference type="PANTHER" id="PTHR42933">
    <property type="entry name" value="SLR6095 PROTEIN"/>
    <property type="match status" value="1"/>
</dbReference>
<evidence type="ECO:0000256" key="6">
    <source>
        <dbReference type="ARBA" id="ARBA00022747"/>
    </source>
</evidence>
<comment type="caution">
    <text evidence="11">The sequence shown here is derived from an EMBL/GenBank/DDBJ whole genome shotgun (WGS) entry which is preliminary data.</text>
</comment>
<protein>
    <recommendedName>
        <fullName evidence="2">site-specific DNA-methyltransferase (adenine-specific)</fullName>
        <ecNumber evidence="2">2.1.1.72</ecNumber>
    </recommendedName>
</protein>
<evidence type="ECO:0000256" key="2">
    <source>
        <dbReference type="ARBA" id="ARBA00011900"/>
    </source>
</evidence>
<dbReference type="InterPro" id="IPR003356">
    <property type="entry name" value="DNA_methylase_A-5"/>
</dbReference>
<keyword evidence="4 11" id="KW-0808">Transferase</keyword>
<dbReference type="EMBL" id="QRKD01000072">
    <property type="protein sequence ID" value="RHH83290.1"/>
    <property type="molecule type" value="Genomic_DNA"/>
</dbReference>
<dbReference type="InterPro" id="IPR029063">
    <property type="entry name" value="SAM-dependent_MTases_sf"/>
</dbReference>
<feature type="domain" description="DNA methylase adenine-specific" evidence="9">
    <location>
        <begin position="85"/>
        <end position="187"/>
    </location>
</feature>
<evidence type="ECO:0000313" key="11">
    <source>
        <dbReference type="EMBL" id="RHH83580.1"/>
    </source>
</evidence>
<dbReference type="EMBL" id="QRKD01000062">
    <property type="protein sequence ID" value="RHH83580.1"/>
    <property type="molecule type" value="Genomic_DNA"/>
</dbReference>
<reference evidence="11 12" key="1">
    <citation type="submission" date="2018-08" db="EMBL/GenBank/DDBJ databases">
        <title>A genome reference for cultivated species of the human gut microbiota.</title>
        <authorList>
            <person name="Zou Y."/>
            <person name="Xue W."/>
            <person name="Luo G."/>
        </authorList>
    </citation>
    <scope>NUCLEOTIDE SEQUENCE [LARGE SCALE GENOMIC DNA]</scope>
    <source>
        <strain evidence="11 12">AM16-49B</strain>
    </source>
</reference>
<comment type="catalytic activity">
    <reaction evidence="7">
        <text>a 2'-deoxyadenosine in DNA + S-adenosyl-L-methionine = an N(6)-methyl-2'-deoxyadenosine in DNA + S-adenosyl-L-homocysteine + H(+)</text>
        <dbReference type="Rhea" id="RHEA:15197"/>
        <dbReference type="Rhea" id="RHEA-COMP:12418"/>
        <dbReference type="Rhea" id="RHEA-COMP:12419"/>
        <dbReference type="ChEBI" id="CHEBI:15378"/>
        <dbReference type="ChEBI" id="CHEBI:57856"/>
        <dbReference type="ChEBI" id="CHEBI:59789"/>
        <dbReference type="ChEBI" id="CHEBI:90615"/>
        <dbReference type="ChEBI" id="CHEBI:90616"/>
        <dbReference type="EC" id="2.1.1.72"/>
    </reaction>
</comment>